<dbReference type="RefSeq" id="WP_114591191.1">
    <property type="nucleotide sequence ID" value="NZ_CP031165.1"/>
</dbReference>
<keyword evidence="1" id="KW-0812">Transmembrane</keyword>
<feature type="transmembrane region" description="Helical" evidence="1">
    <location>
        <begin position="52"/>
        <end position="71"/>
    </location>
</feature>
<dbReference type="Gene3D" id="2.70.70.10">
    <property type="entry name" value="Glucose Permease (Domain IIA)"/>
    <property type="match status" value="1"/>
</dbReference>
<name>A0A346XWG8_9ACTN</name>
<gene>
    <name evidence="2" type="ORF">DVS28_a1880</name>
</gene>
<evidence type="ECO:0000313" key="2">
    <source>
        <dbReference type="EMBL" id="AXV06565.1"/>
    </source>
</evidence>
<dbReference type="AlphaFoldDB" id="A0A346XWG8"/>
<evidence type="ECO:0000313" key="3">
    <source>
        <dbReference type="Proteomes" id="UP000264006"/>
    </source>
</evidence>
<dbReference type="EMBL" id="CP031165">
    <property type="protein sequence ID" value="AXV06565.1"/>
    <property type="molecule type" value="Genomic_DNA"/>
</dbReference>
<protein>
    <recommendedName>
        <fullName evidence="4">Peptidase family M23</fullName>
    </recommendedName>
</protein>
<keyword evidence="1" id="KW-0472">Membrane</keyword>
<accession>A0A346XWG8</accession>
<sequence>MSTQTDFSTLGRLGTASGTLSGGTLRRRLSLRGARTVRRSATSGISIPPLRIVLAAVGVILIGLFVLGLTATNQLDRPSPLASQIPSLDPVLEASLLSGGTQMAATGSRLIVPGGGAAAGMVEVPPAFAGVEDLALRLPGVADAEVIFTEADAPEMLALAPIGEMVTNANPTGYDPVKTFEGPGYHVAEATTGVRPATGLARVLLAPGTQVTSPLTGTVVAVDEYSAADGGRDWRVVVQPDNRADLHVIVRRLQSPTVAVGDQVGVGQTVLGTVRSGDAAPSEQNSLGLPSVWISIRPAMSEEAIDPYAPAVAATTAAS</sequence>
<reference evidence="2 3" key="1">
    <citation type="submission" date="2018-09" db="EMBL/GenBank/DDBJ databases">
        <title>Complete genome sequence of Euzebya sp. DY32-46 isolated from seawater of Pacific Ocean.</title>
        <authorList>
            <person name="Xu L."/>
            <person name="Wu Y.-H."/>
            <person name="Xu X.-W."/>
        </authorList>
    </citation>
    <scope>NUCLEOTIDE SEQUENCE [LARGE SCALE GENOMIC DNA]</scope>
    <source>
        <strain evidence="2 3">DY32-46</strain>
    </source>
</reference>
<evidence type="ECO:0008006" key="4">
    <source>
        <dbReference type="Google" id="ProtNLM"/>
    </source>
</evidence>
<dbReference type="KEGG" id="euz:DVS28_a1880"/>
<proteinExistence type="predicted"/>
<dbReference type="Proteomes" id="UP000264006">
    <property type="component" value="Chromosome"/>
</dbReference>
<keyword evidence="3" id="KW-1185">Reference proteome</keyword>
<dbReference type="InterPro" id="IPR011055">
    <property type="entry name" value="Dup_hybrid_motif"/>
</dbReference>
<organism evidence="2 3">
    <name type="scientific">Euzebya pacifica</name>
    <dbReference type="NCBI Taxonomy" id="1608957"/>
    <lineage>
        <taxon>Bacteria</taxon>
        <taxon>Bacillati</taxon>
        <taxon>Actinomycetota</taxon>
        <taxon>Nitriliruptoria</taxon>
        <taxon>Euzebyales</taxon>
    </lineage>
</organism>
<evidence type="ECO:0000256" key="1">
    <source>
        <dbReference type="SAM" id="Phobius"/>
    </source>
</evidence>
<keyword evidence="1" id="KW-1133">Transmembrane helix</keyword>
<dbReference type="OrthoDB" id="9823696at2"/>